<dbReference type="KEGG" id="beq:BEWA_034490"/>
<name>L0B010_THEEQ</name>
<dbReference type="AlphaFoldDB" id="L0B010"/>
<evidence type="ECO:0000313" key="3">
    <source>
        <dbReference type="Proteomes" id="UP000031512"/>
    </source>
</evidence>
<dbReference type="eggNOG" id="ENOG502TN44">
    <property type="taxonomic scope" value="Eukaryota"/>
</dbReference>
<sequence length="174" mass="20451">MTDSTADSNAANTQTTRGPPIIDNFTLLYYDKTQELIKKPYNDSKNLSDEEIFRNHLFETLEAIAQLKNEVANKNQAKFLIEEKLKIQLRDSRNQTKHFGVFGSNQSALLQAIDSNYKRLKLLYEKIYAIQMDIQHIYMRLYEDLEKRCEHLVEIHKNSRLCAASLYHHKKRNT</sequence>
<dbReference type="GeneID" id="15806766"/>
<protein>
    <submittedName>
        <fullName evidence="2">Uncharacterized protein</fullName>
    </submittedName>
</protein>
<feature type="coiled-coil region" evidence="1">
    <location>
        <begin position="57"/>
        <end position="84"/>
    </location>
</feature>
<reference evidence="2 3" key="1">
    <citation type="journal article" date="2012" name="BMC Genomics">
        <title>Comparative genomic analysis and phylogenetic position of Theileria equi.</title>
        <authorList>
            <person name="Kappmeyer L.S."/>
            <person name="Thiagarajan M."/>
            <person name="Herndon D.R."/>
            <person name="Ramsay J.D."/>
            <person name="Caler E."/>
            <person name="Djikeng A."/>
            <person name="Gillespie J.J."/>
            <person name="Lau A.O."/>
            <person name="Roalson E.H."/>
            <person name="Silva J.C."/>
            <person name="Silva M.G."/>
            <person name="Suarez C.E."/>
            <person name="Ueti M.W."/>
            <person name="Nene V.M."/>
            <person name="Mealey R.H."/>
            <person name="Knowles D.P."/>
            <person name="Brayton K.A."/>
        </authorList>
    </citation>
    <scope>NUCLEOTIDE SEQUENCE [LARGE SCALE GENOMIC DNA]</scope>
    <source>
        <strain evidence="2 3">WA</strain>
    </source>
</reference>
<dbReference type="OrthoDB" id="360963at2759"/>
<dbReference type="VEuPathDB" id="PiroplasmaDB:BEWA_034490"/>
<dbReference type="Proteomes" id="UP000031512">
    <property type="component" value="Chromosome 1"/>
</dbReference>
<gene>
    <name evidence="2" type="ORF">BEWA_034490</name>
</gene>
<keyword evidence="1" id="KW-0175">Coiled coil</keyword>
<organism evidence="2 3">
    <name type="scientific">Theileria equi strain WA</name>
    <dbReference type="NCBI Taxonomy" id="1537102"/>
    <lineage>
        <taxon>Eukaryota</taxon>
        <taxon>Sar</taxon>
        <taxon>Alveolata</taxon>
        <taxon>Apicomplexa</taxon>
        <taxon>Aconoidasida</taxon>
        <taxon>Piroplasmida</taxon>
        <taxon>Theileriidae</taxon>
        <taxon>Theileria</taxon>
    </lineage>
</organism>
<accession>L0B010</accession>
<keyword evidence="3" id="KW-1185">Reference proteome</keyword>
<dbReference type="RefSeq" id="XP_004830257.1">
    <property type="nucleotide sequence ID" value="XM_004830200.1"/>
</dbReference>
<evidence type="ECO:0000313" key="2">
    <source>
        <dbReference type="EMBL" id="AFZ80591.1"/>
    </source>
</evidence>
<proteinExistence type="predicted"/>
<evidence type="ECO:0000256" key="1">
    <source>
        <dbReference type="SAM" id="Coils"/>
    </source>
</evidence>
<dbReference type="EMBL" id="CP001669">
    <property type="protein sequence ID" value="AFZ80591.1"/>
    <property type="molecule type" value="Genomic_DNA"/>
</dbReference>